<keyword evidence="4" id="KW-0680">Restriction system</keyword>
<dbReference type="InterPro" id="IPR018117">
    <property type="entry name" value="C5_DNA_meth_AS"/>
</dbReference>
<dbReference type="NCBIfam" id="TIGR00675">
    <property type="entry name" value="dcm"/>
    <property type="match status" value="1"/>
</dbReference>
<keyword evidence="9" id="KW-1185">Reference proteome</keyword>
<dbReference type="PANTHER" id="PTHR10629">
    <property type="entry name" value="CYTOSINE-SPECIFIC METHYLTRANSFERASE"/>
    <property type="match status" value="1"/>
</dbReference>
<keyword evidence="3 5" id="KW-0949">S-adenosyl-L-methionine</keyword>
<dbReference type="PRINTS" id="PR00105">
    <property type="entry name" value="C5METTRFRASE"/>
</dbReference>
<evidence type="ECO:0000256" key="7">
    <source>
        <dbReference type="RuleBase" id="RU000417"/>
    </source>
</evidence>
<dbReference type="Gene3D" id="3.90.120.10">
    <property type="entry name" value="DNA Methylase, subunit A, domain 2"/>
    <property type="match status" value="1"/>
</dbReference>
<evidence type="ECO:0000256" key="6">
    <source>
        <dbReference type="RuleBase" id="RU000416"/>
    </source>
</evidence>
<dbReference type="SUPFAM" id="SSF53335">
    <property type="entry name" value="S-adenosyl-L-methionine-dependent methyltransferases"/>
    <property type="match status" value="1"/>
</dbReference>
<gene>
    <name evidence="8" type="ORF">NX794_07265</name>
</gene>
<dbReference type="EC" id="2.1.1.37" evidence="7"/>
<comment type="similarity">
    <text evidence="5 6">Belongs to the class I-like SAM-binding methyltransferase superfamily. C5-methyltransferase family.</text>
</comment>
<keyword evidence="2 5" id="KW-0808">Transferase</keyword>
<dbReference type="Proteomes" id="UP001205612">
    <property type="component" value="Unassembled WGS sequence"/>
</dbReference>
<dbReference type="EMBL" id="JANUGP010000004">
    <property type="protein sequence ID" value="MCS0601032.1"/>
    <property type="molecule type" value="Genomic_DNA"/>
</dbReference>
<dbReference type="GO" id="GO:0032259">
    <property type="term" value="P:methylation"/>
    <property type="evidence" value="ECO:0007669"/>
    <property type="project" value="UniProtKB-KW"/>
</dbReference>
<evidence type="ECO:0000256" key="1">
    <source>
        <dbReference type="ARBA" id="ARBA00022603"/>
    </source>
</evidence>
<evidence type="ECO:0000313" key="9">
    <source>
        <dbReference type="Proteomes" id="UP001205612"/>
    </source>
</evidence>
<dbReference type="Gene3D" id="3.40.50.150">
    <property type="entry name" value="Vaccinia Virus protein VP39"/>
    <property type="match status" value="1"/>
</dbReference>
<dbReference type="InterPro" id="IPR050390">
    <property type="entry name" value="C5-Methyltransferase"/>
</dbReference>
<evidence type="ECO:0000313" key="8">
    <source>
        <dbReference type="EMBL" id="MCS0601032.1"/>
    </source>
</evidence>
<accession>A0ABT2AXS3</accession>
<comment type="catalytic activity">
    <reaction evidence="7">
        <text>a 2'-deoxycytidine in DNA + S-adenosyl-L-methionine = a 5-methyl-2'-deoxycytidine in DNA + S-adenosyl-L-homocysteine + H(+)</text>
        <dbReference type="Rhea" id="RHEA:13681"/>
        <dbReference type="Rhea" id="RHEA-COMP:11369"/>
        <dbReference type="Rhea" id="RHEA-COMP:11370"/>
        <dbReference type="ChEBI" id="CHEBI:15378"/>
        <dbReference type="ChEBI" id="CHEBI:57856"/>
        <dbReference type="ChEBI" id="CHEBI:59789"/>
        <dbReference type="ChEBI" id="CHEBI:85452"/>
        <dbReference type="ChEBI" id="CHEBI:85454"/>
        <dbReference type="EC" id="2.1.1.37"/>
    </reaction>
</comment>
<dbReference type="Pfam" id="PF00145">
    <property type="entry name" value="DNA_methylase"/>
    <property type="match status" value="1"/>
</dbReference>
<comment type="caution">
    <text evidence="8">The sequence shown here is derived from an EMBL/GenBank/DDBJ whole genome shotgun (WGS) entry which is preliminary data.</text>
</comment>
<dbReference type="Gene3D" id="1.10.1670.10">
    <property type="entry name" value="Helix-hairpin-Helix base-excision DNA repair enzymes (C-terminal)"/>
    <property type="match status" value="1"/>
</dbReference>
<keyword evidence="1 5" id="KW-0489">Methyltransferase</keyword>
<evidence type="ECO:0000256" key="4">
    <source>
        <dbReference type="ARBA" id="ARBA00022747"/>
    </source>
</evidence>
<dbReference type="GO" id="GO:0008168">
    <property type="term" value="F:methyltransferase activity"/>
    <property type="evidence" value="ECO:0007669"/>
    <property type="project" value="UniProtKB-KW"/>
</dbReference>
<dbReference type="SUPFAM" id="SSF48150">
    <property type="entry name" value="DNA-glycosylase"/>
    <property type="match status" value="1"/>
</dbReference>
<protein>
    <recommendedName>
        <fullName evidence="7">Cytosine-specific methyltransferase</fullName>
        <ecNumber evidence="7">2.1.1.37</ecNumber>
    </recommendedName>
</protein>
<sequence>MSCVTEGCAVSKGHYGVPLERSDCLELPLHPHSCTPESFQDWLENIGKGRRLAVDLFSGAGGLSAGVERAGWTTAAAVDTDERALETHRANFPGLGLQMDLGDPKERDRLEATLAPAEIDLVAGGPPCQPFSRAGRNKIRHLVKKHGRDPEDRRKELWSAYLDMVKRIRPRVVLMENVPDMGLHDDFFVIRTIEEELEELGYATQVRLVDAWNYGVPQHRKRLILLARRDVDDFTWREPAPRRTTLRDAIGDLPELKVVATERVGERKIDYRKPRKISDFADEMRKGATRGVIWDHMTRRVRADDYRIFQVMDSTTKYSQLQEKLDEEEREYQRYSPDKYTDKYKKLAWDELSRTITAHIAKDGYWYIHPEQLRTLTVREAARVQTFPDRFRFAGTRSDAFRQIGNAVPPLLGEAAAEVLKPVDGSEATSGLQPRWREVRNALTDWAERRRAGSDWYQLPSEEPVPLHAAVVAILSGAKVRPDAMAEIMDLVRKSRTLTSTLFKKLVDAAPTKPARARVDRLTPLVDKPNAWRVDQRLKIPARLSMKPAEEALYKLLIGEDLMLVGTGNLRVAARVNGVDEDHANRLSDGRVNLVKLVGAGNDAPLRMAAVRLIGADLCRDTQPVCSDCPLVAHCARRGELSDDLLTLAVTGE</sequence>
<dbReference type="PROSITE" id="PS00094">
    <property type="entry name" value="C5_MTASE_1"/>
    <property type="match status" value="1"/>
</dbReference>
<organism evidence="8 9">
    <name type="scientific">Streptomyces pyxinicus</name>
    <dbReference type="NCBI Taxonomy" id="2970331"/>
    <lineage>
        <taxon>Bacteria</taxon>
        <taxon>Bacillati</taxon>
        <taxon>Actinomycetota</taxon>
        <taxon>Actinomycetes</taxon>
        <taxon>Kitasatosporales</taxon>
        <taxon>Streptomycetaceae</taxon>
        <taxon>Streptomyces</taxon>
    </lineage>
</organism>
<evidence type="ECO:0000256" key="5">
    <source>
        <dbReference type="PROSITE-ProRule" id="PRU01016"/>
    </source>
</evidence>
<dbReference type="PROSITE" id="PS51679">
    <property type="entry name" value="SAM_MT_C5"/>
    <property type="match status" value="1"/>
</dbReference>
<evidence type="ECO:0000256" key="3">
    <source>
        <dbReference type="ARBA" id="ARBA00022691"/>
    </source>
</evidence>
<dbReference type="PANTHER" id="PTHR10629:SF52">
    <property type="entry name" value="DNA (CYTOSINE-5)-METHYLTRANSFERASE 1"/>
    <property type="match status" value="1"/>
</dbReference>
<feature type="active site" evidence="5">
    <location>
        <position position="128"/>
    </location>
</feature>
<dbReference type="InterPro" id="IPR001525">
    <property type="entry name" value="C5_MeTfrase"/>
</dbReference>
<dbReference type="InterPro" id="IPR023170">
    <property type="entry name" value="HhH_base_excis_C"/>
</dbReference>
<name>A0ABT2AXS3_9ACTN</name>
<evidence type="ECO:0000256" key="2">
    <source>
        <dbReference type="ARBA" id="ARBA00022679"/>
    </source>
</evidence>
<dbReference type="InterPro" id="IPR011257">
    <property type="entry name" value="DNA_glycosylase"/>
</dbReference>
<proteinExistence type="inferred from homology"/>
<dbReference type="InterPro" id="IPR029063">
    <property type="entry name" value="SAM-dependent_MTases_sf"/>
</dbReference>
<reference evidence="8 9" key="1">
    <citation type="submission" date="2022-08" db="EMBL/GenBank/DDBJ databases">
        <authorList>
            <person name="Somphong A."/>
            <person name="Phongsopitanun W."/>
        </authorList>
    </citation>
    <scope>NUCLEOTIDE SEQUENCE [LARGE SCALE GENOMIC DNA]</scope>
    <source>
        <strain evidence="8 9">LP11</strain>
    </source>
</reference>